<proteinExistence type="inferred from homology"/>
<keyword evidence="4 7" id="KW-0418">Kinase</keyword>
<evidence type="ECO:0000256" key="7">
    <source>
        <dbReference type="HAMAP-Rule" id="MF_00637"/>
    </source>
</evidence>
<evidence type="ECO:0000256" key="3">
    <source>
        <dbReference type="ARBA" id="ARBA00022741"/>
    </source>
</evidence>
<dbReference type="Proteomes" id="UP000611762">
    <property type="component" value="Unassembled WGS sequence"/>
</dbReference>
<dbReference type="HAMAP" id="MF_00637">
    <property type="entry name" value="Anti_sigma_F"/>
    <property type="match status" value="1"/>
</dbReference>
<keyword evidence="5 7" id="KW-0067">ATP-binding</keyword>
<dbReference type="InterPro" id="IPR003594">
    <property type="entry name" value="HATPase_dom"/>
</dbReference>
<sequence>MNNSMKLEFLSISENEGFARAAVAAFIAQLNPTLDELDDIKTAVSEAVTNAIVHGYAGGLGTVHITCVLNENNTIISVADMGRGIENIDLARTPLYTSAEEGERSGLGFTVMETFMDSIEVLSTPGKGTVVTMQKKVGLAGELPVCV</sequence>
<keyword evidence="3 7" id="KW-0547">Nucleotide-binding</keyword>
<keyword evidence="10" id="KW-1185">Reference proteome</keyword>
<reference evidence="9" key="1">
    <citation type="submission" date="2020-08" db="EMBL/GenBank/DDBJ databases">
        <title>Genome public.</title>
        <authorList>
            <person name="Liu C."/>
            <person name="Sun Q."/>
        </authorList>
    </citation>
    <scope>NUCLEOTIDE SEQUENCE</scope>
    <source>
        <strain evidence="9">H8</strain>
    </source>
</reference>
<dbReference type="EC" id="2.7.11.1" evidence="7"/>
<evidence type="ECO:0000256" key="2">
    <source>
        <dbReference type="ARBA" id="ARBA00022679"/>
    </source>
</evidence>
<evidence type="ECO:0000313" key="10">
    <source>
        <dbReference type="Proteomes" id="UP000611762"/>
    </source>
</evidence>
<evidence type="ECO:0000256" key="5">
    <source>
        <dbReference type="ARBA" id="ARBA00022840"/>
    </source>
</evidence>
<dbReference type="GO" id="GO:0030435">
    <property type="term" value="P:sporulation resulting in formation of a cellular spore"/>
    <property type="evidence" value="ECO:0007669"/>
    <property type="project" value="UniProtKB-KW"/>
</dbReference>
<dbReference type="GO" id="GO:0030436">
    <property type="term" value="P:asexual sporulation"/>
    <property type="evidence" value="ECO:0007669"/>
    <property type="project" value="UniProtKB-UniRule"/>
</dbReference>
<dbReference type="InterPro" id="IPR010194">
    <property type="entry name" value="Anti-sigma_F"/>
</dbReference>
<evidence type="ECO:0000313" key="9">
    <source>
        <dbReference type="EMBL" id="MBC8541805.1"/>
    </source>
</evidence>
<dbReference type="NCBIfam" id="TIGR01925">
    <property type="entry name" value="spIIAB"/>
    <property type="match status" value="1"/>
</dbReference>
<dbReference type="InterPro" id="IPR036890">
    <property type="entry name" value="HATPase_C_sf"/>
</dbReference>
<dbReference type="Pfam" id="PF13581">
    <property type="entry name" value="HATPase_c_2"/>
    <property type="match status" value="1"/>
</dbReference>
<comment type="caution">
    <text evidence="9">The sequence shown here is derived from an EMBL/GenBank/DDBJ whole genome shotgun (WGS) entry which is preliminary data.</text>
</comment>
<keyword evidence="1 7" id="KW-0723">Serine/threonine-protein kinase</keyword>
<dbReference type="Gene3D" id="3.30.565.10">
    <property type="entry name" value="Histidine kinase-like ATPase, C-terminal domain"/>
    <property type="match status" value="1"/>
</dbReference>
<evidence type="ECO:0000256" key="6">
    <source>
        <dbReference type="ARBA" id="ARBA00022969"/>
    </source>
</evidence>
<dbReference type="GO" id="GO:0042174">
    <property type="term" value="P:negative regulation of sporulation resulting in formation of a cellular spore"/>
    <property type="evidence" value="ECO:0007669"/>
    <property type="project" value="InterPro"/>
</dbReference>
<dbReference type="SUPFAM" id="SSF55874">
    <property type="entry name" value="ATPase domain of HSP90 chaperone/DNA topoisomerase II/histidine kinase"/>
    <property type="match status" value="1"/>
</dbReference>
<dbReference type="RefSeq" id="WP_249313871.1">
    <property type="nucleotide sequence ID" value="NZ_JACRSU010000006.1"/>
</dbReference>
<accession>A0A926I036</accession>
<dbReference type="EMBL" id="JACRSU010000006">
    <property type="protein sequence ID" value="MBC8541805.1"/>
    <property type="molecule type" value="Genomic_DNA"/>
</dbReference>
<dbReference type="InterPro" id="IPR050267">
    <property type="entry name" value="Anti-sigma-factor_SerPK"/>
</dbReference>
<comment type="function">
    <text evidence="7">Binds to sigma F and blocks its ability to form an RNA polymerase holoenzyme (E-sigma F). Phosphorylates SpoIIAA on a serine residue. This phosphorylation may enable SpoIIAA to act as an anti-anti-sigma factor that counteracts SpoIIAB and thus releases sigma F from inhibition.</text>
</comment>
<dbReference type="PANTHER" id="PTHR35526">
    <property type="entry name" value="ANTI-SIGMA-F FACTOR RSBW-RELATED"/>
    <property type="match status" value="1"/>
</dbReference>
<feature type="domain" description="Histidine kinase/HSP90-like ATPase" evidence="8">
    <location>
        <begin position="35"/>
        <end position="139"/>
    </location>
</feature>
<name>A0A926I036_9FIRM</name>
<comment type="catalytic activity">
    <reaction evidence="7">
        <text>L-threonyl-[protein] + ATP = O-phospho-L-threonyl-[protein] + ADP + H(+)</text>
        <dbReference type="Rhea" id="RHEA:46608"/>
        <dbReference type="Rhea" id="RHEA-COMP:11060"/>
        <dbReference type="Rhea" id="RHEA-COMP:11605"/>
        <dbReference type="ChEBI" id="CHEBI:15378"/>
        <dbReference type="ChEBI" id="CHEBI:30013"/>
        <dbReference type="ChEBI" id="CHEBI:30616"/>
        <dbReference type="ChEBI" id="CHEBI:61977"/>
        <dbReference type="ChEBI" id="CHEBI:456216"/>
        <dbReference type="EC" id="2.7.11.1"/>
    </reaction>
</comment>
<organism evidence="9 10">
    <name type="scientific">Congzhengia minquanensis</name>
    <dbReference type="NCBI Taxonomy" id="2763657"/>
    <lineage>
        <taxon>Bacteria</taxon>
        <taxon>Bacillati</taxon>
        <taxon>Bacillota</taxon>
        <taxon>Clostridia</taxon>
        <taxon>Eubacteriales</taxon>
        <taxon>Oscillospiraceae</taxon>
        <taxon>Congzhengia</taxon>
    </lineage>
</organism>
<dbReference type="GO" id="GO:0016989">
    <property type="term" value="F:sigma factor antagonist activity"/>
    <property type="evidence" value="ECO:0007669"/>
    <property type="project" value="InterPro"/>
</dbReference>
<comment type="similarity">
    <text evidence="7">Belongs to the anti-sigma-factor family.</text>
</comment>
<dbReference type="AlphaFoldDB" id="A0A926I036"/>
<dbReference type="GO" id="GO:0004674">
    <property type="term" value="F:protein serine/threonine kinase activity"/>
    <property type="evidence" value="ECO:0007669"/>
    <property type="project" value="UniProtKB-KW"/>
</dbReference>
<gene>
    <name evidence="7" type="primary">spoIIAB</name>
    <name evidence="9" type="ORF">H8698_12525</name>
</gene>
<dbReference type="SMART" id="SM00387">
    <property type="entry name" value="HATPase_c"/>
    <property type="match status" value="1"/>
</dbReference>
<evidence type="ECO:0000259" key="8">
    <source>
        <dbReference type="SMART" id="SM00387"/>
    </source>
</evidence>
<protein>
    <recommendedName>
        <fullName evidence="7">Anti-sigma F factor</fullName>
        <ecNumber evidence="7">2.7.11.1</ecNumber>
    </recommendedName>
    <alternativeName>
        <fullName evidence="7">Stage II sporulation protein AB</fullName>
    </alternativeName>
</protein>
<keyword evidence="2 7" id="KW-0808">Transferase</keyword>
<dbReference type="GO" id="GO:0005524">
    <property type="term" value="F:ATP binding"/>
    <property type="evidence" value="ECO:0007669"/>
    <property type="project" value="UniProtKB-KW"/>
</dbReference>
<keyword evidence="6 7" id="KW-0749">Sporulation</keyword>
<comment type="catalytic activity">
    <reaction evidence="7">
        <text>L-seryl-[protein] + ATP = O-phospho-L-seryl-[protein] + ADP + H(+)</text>
        <dbReference type="Rhea" id="RHEA:17989"/>
        <dbReference type="Rhea" id="RHEA-COMP:9863"/>
        <dbReference type="Rhea" id="RHEA-COMP:11604"/>
        <dbReference type="ChEBI" id="CHEBI:15378"/>
        <dbReference type="ChEBI" id="CHEBI:29999"/>
        <dbReference type="ChEBI" id="CHEBI:30616"/>
        <dbReference type="ChEBI" id="CHEBI:83421"/>
        <dbReference type="ChEBI" id="CHEBI:456216"/>
        <dbReference type="EC" id="2.7.11.1"/>
    </reaction>
</comment>
<dbReference type="PANTHER" id="PTHR35526:SF3">
    <property type="entry name" value="ANTI-SIGMA-F FACTOR RSBW"/>
    <property type="match status" value="1"/>
</dbReference>
<evidence type="ECO:0000256" key="1">
    <source>
        <dbReference type="ARBA" id="ARBA00022527"/>
    </source>
</evidence>
<evidence type="ECO:0000256" key="4">
    <source>
        <dbReference type="ARBA" id="ARBA00022777"/>
    </source>
</evidence>